<evidence type="ECO:0000256" key="1">
    <source>
        <dbReference type="ARBA" id="ARBA00022723"/>
    </source>
</evidence>
<dbReference type="FunFam" id="4.10.1040.10:FF:000001">
    <property type="entry name" value="doublesex- and mab-3-related transcription factor 1"/>
    <property type="match status" value="1"/>
</dbReference>
<dbReference type="InterPro" id="IPR001275">
    <property type="entry name" value="DM_DNA-bd"/>
</dbReference>
<evidence type="ECO:0000259" key="7">
    <source>
        <dbReference type="PROSITE" id="PS50809"/>
    </source>
</evidence>
<dbReference type="Proteomes" id="UP000050640">
    <property type="component" value="Unplaced"/>
</dbReference>
<evidence type="ECO:0000256" key="6">
    <source>
        <dbReference type="SAM" id="MobiDB-lite"/>
    </source>
</evidence>
<protein>
    <submittedName>
        <fullName evidence="9">DM domain-containing protein</fullName>
    </submittedName>
</protein>
<evidence type="ECO:0000256" key="5">
    <source>
        <dbReference type="PROSITE-ProRule" id="PRU00070"/>
    </source>
</evidence>
<evidence type="ECO:0000256" key="4">
    <source>
        <dbReference type="ARBA" id="ARBA00023242"/>
    </source>
</evidence>
<accession>A0A0R3RXF2</accession>
<keyword evidence="3 5" id="KW-0238">DNA-binding</keyword>
<dbReference type="Pfam" id="PF00751">
    <property type="entry name" value="DM"/>
    <property type="match status" value="1"/>
</dbReference>
<dbReference type="SMART" id="SM00301">
    <property type="entry name" value="DM"/>
    <property type="match status" value="1"/>
</dbReference>
<keyword evidence="8" id="KW-1185">Reference proteome</keyword>
<dbReference type="GO" id="GO:0046872">
    <property type="term" value="F:metal ion binding"/>
    <property type="evidence" value="ECO:0007669"/>
    <property type="project" value="UniProtKB-KW"/>
</dbReference>
<evidence type="ECO:0000256" key="3">
    <source>
        <dbReference type="ARBA" id="ARBA00023125"/>
    </source>
</evidence>
<evidence type="ECO:0000256" key="2">
    <source>
        <dbReference type="ARBA" id="ARBA00022833"/>
    </source>
</evidence>
<feature type="DNA-binding region" description="DM" evidence="5">
    <location>
        <begin position="48"/>
        <end position="95"/>
    </location>
</feature>
<organism evidence="8 9">
    <name type="scientific">Elaeophora elaphi</name>
    <dbReference type="NCBI Taxonomy" id="1147741"/>
    <lineage>
        <taxon>Eukaryota</taxon>
        <taxon>Metazoa</taxon>
        <taxon>Ecdysozoa</taxon>
        <taxon>Nematoda</taxon>
        <taxon>Chromadorea</taxon>
        <taxon>Rhabditida</taxon>
        <taxon>Spirurina</taxon>
        <taxon>Spiruromorpha</taxon>
        <taxon>Filarioidea</taxon>
        <taxon>Onchocercidae</taxon>
        <taxon>Elaeophora</taxon>
    </lineage>
</organism>
<dbReference type="STRING" id="1147741.A0A0R3RXF2"/>
<dbReference type="WBParaSite" id="EEL_0000689901-mRNA-1">
    <property type="protein sequence ID" value="EEL_0000689901-mRNA-1"/>
    <property type="gene ID" value="EEL_0000689901"/>
</dbReference>
<keyword evidence="1 5" id="KW-0479">Metal-binding</keyword>
<dbReference type="PANTHER" id="PTHR12322:SF110">
    <property type="entry name" value="DOUBLESEX- AND MAB-3-RELATED TRANSCRIPTION FACTOR DMD-10"/>
    <property type="match status" value="1"/>
</dbReference>
<dbReference type="AlphaFoldDB" id="A0A0R3RXF2"/>
<keyword evidence="4 5" id="KW-0539">Nucleus</keyword>
<dbReference type="Gene3D" id="4.10.1040.10">
    <property type="entry name" value="DM DNA-binding domain"/>
    <property type="match status" value="1"/>
</dbReference>
<dbReference type="InterPro" id="IPR036407">
    <property type="entry name" value="DM_DNA-bd_sf"/>
</dbReference>
<evidence type="ECO:0000313" key="9">
    <source>
        <dbReference type="WBParaSite" id="EEL_0000689901-mRNA-1"/>
    </source>
</evidence>
<dbReference type="InterPro" id="IPR026607">
    <property type="entry name" value="DMRT"/>
</dbReference>
<proteinExistence type="predicted"/>
<keyword evidence="2 5" id="KW-0862">Zinc</keyword>
<dbReference type="PROSITE" id="PS40000">
    <property type="entry name" value="DM_1"/>
    <property type="match status" value="1"/>
</dbReference>
<feature type="domain" description="DM" evidence="7">
    <location>
        <begin position="48"/>
        <end position="95"/>
    </location>
</feature>
<dbReference type="GO" id="GO:0005634">
    <property type="term" value="C:nucleus"/>
    <property type="evidence" value="ECO:0007669"/>
    <property type="project" value="UniProtKB-SubCell"/>
</dbReference>
<dbReference type="GO" id="GO:0000978">
    <property type="term" value="F:RNA polymerase II cis-regulatory region sequence-specific DNA binding"/>
    <property type="evidence" value="ECO:0007669"/>
    <property type="project" value="TreeGrafter"/>
</dbReference>
<evidence type="ECO:0000313" key="8">
    <source>
        <dbReference type="Proteomes" id="UP000050640"/>
    </source>
</evidence>
<feature type="region of interest" description="Disordered" evidence="6">
    <location>
        <begin position="216"/>
        <end position="239"/>
    </location>
</feature>
<comment type="subcellular location">
    <subcellularLocation>
        <location evidence="5">Nucleus</location>
    </subcellularLocation>
</comment>
<sequence length="334" mass="36338">MGFDLTQLGYGSGSQMQQTTFPSLPLVRCGENIQQLDSAPISKRIPNCQKCGQHGRKSRLKGHKRVCPYRDCNCAKCQVVSERQKLMADQIKIRRRQRKDTLLNITRENITATLNAAAAVAASGPLPYFHNFNALLYKQLQQNIRHPAVSFLPGQPPPTENILETGSFNNTSDTLNSYFAGSAAATSLKLGQPPQQRPSPSALPHLQFLFQPQVTTPTTTTTSTAAESDLPALSVTPPCTQSDGNANTIVTANPPIAIPVPINPMSVAVSQTLANNQIPAFLNNDQLFQTLLNNMRQLEWKIPTETATTATIPESGNKAETSHISSIFVDVCSM</sequence>
<dbReference type="GO" id="GO:0007548">
    <property type="term" value="P:sex differentiation"/>
    <property type="evidence" value="ECO:0007669"/>
    <property type="project" value="TreeGrafter"/>
</dbReference>
<name>A0A0R3RXF2_9BILA</name>
<dbReference type="GO" id="GO:0000981">
    <property type="term" value="F:DNA-binding transcription factor activity, RNA polymerase II-specific"/>
    <property type="evidence" value="ECO:0007669"/>
    <property type="project" value="TreeGrafter"/>
</dbReference>
<dbReference type="SUPFAM" id="SSF82927">
    <property type="entry name" value="Cysteine-rich DNA binding domain, (DM domain)"/>
    <property type="match status" value="1"/>
</dbReference>
<dbReference type="PANTHER" id="PTHR12322">
    <property type="entry name" value="DOUBLESEX AND MAB-3 RELATED TRANSCRIPTION FACTOR DMRT"/>
    <property type="match status" value="1"/>
</dbReference>
<dbReference type="PROSITE" id="PS50809">
    <property type="entry name" value="DM_2"/>
    <property type="match status" value="1"/>
</dbReference>
<reference evidence="9" key="1">
    <citation type="submission" date="2017-02" db="UniProtKB">
        <authorList>
            <consortium name="WormBaseParasite"/>
        </authorList>
    </citation>
    <scope>IDENTIFICATION</scope>
</reference>